<name>A0AAV6UU98_9ARAC</name>
<reference evidence="1 2" key="1">
    <citation type="journal article" date="2022" name="Nat. Ecol. Evol.">
        <title>A masculinizing supergene underlies an exaggerated male reproductive morph in a spider.</title>
        <authorList>
            <person name="Hendrickx F."/>
            <person name="De Corte Z."/>
            <person name="Sonet G."/>
            <person name="Van Belleghem S.M."/>
            <person name="Kostlbacher S."/>
            <person name="Vangestel C."/>
        </authorList>
    </citation>
    <scope>NUCLEOTIDE SEQUENCE [LARGE SCALE GENOMIC DNA]</scope>
    <source>
        <strain evidence="1">W744_W776</strain>
    </source>
</reference>
<evidence type="ECO:0000313" key="2">
    <source>
        <dbReference type="Proteomes" id="UP000827092"/>
    </source>
</evidence>
<organism evidence="1 2">
    <name type="scientific">Oedothorax gibbosus</name>
    <dbReference type="NCBI Taxonomy" id="931172"/>
    <lineage>
        <taxon>Eukaryota</taxon>
        <taxon>Metazoa</taxon>
        <taxon>Ecdysozoa</taxon>
        <taxon>Arthropoda</taxon>
        <taxon>Chelicerata</taxon>
        <taxon>Arachnida</taxon>
        <taxon>Araneae</taxon>
        <taxon>Araneomorphae</taxon>
        <taxon>Entelegynae</taxon>
        <taxon>Araneoidea</taxon>
        <taxon>Linyphiidae</taxon>
        <taxon>Erigoninae</taxon>
        <taxon>Oedothorax</taxon>
    </lineage>
</organism>
<dbReference type="AlphaFoldDB" id="A0AAV6UU98"/>
<accession>A0AAV6UU98</accession>
<keyword evidence="2" id="KW-1185">Reference proteome</keyword>
<proteinExistence type="predicted"/>
<evidence type="ECO:0000313" key="1">
    <source>
        <dbReference type="EMBL" id="KAG8187799.1"/>
    </source>
</evidence>
<dbReference type="EMBL" id="JAFNEN010000259">
    <property type="protein sequence ID" value="KAG8187799.1"/>
    <property type="molecule type" value="Genomic_DNA"/>
</dbReference>
<sequence length="97" mass="10817">MHLADWKHTAHACSSLRAAEKDCKIEDNRKHESLLSEHREKSLQSPAMFLFCCSGQASVGSAHATFAGVDCDWMESSWGCRRQVALWDVGEFLDGGF</sequence>
<dbReference type="Proteomes" id="UP000827092">
    <property type="component" value="Unassembled WGS sequence"/>
</dbReference>
<gene>
    <name evidence="1" type="ORF">JTE90_025837</name>
</gene>
<comment type="caution">
    <text evidence="1">The sequence shown here is derived from an EMBL/GenBank/DDBJ whole genome shotgun (WGS) entry which is preliminary data.</text>
</comment>
<protein>
    <submittedName>
        <fullName evidence="1">Uncharacterized protein</fullName>
    </submittedName>
</protein>